<dbReference type="InterPro" id="IPR017144">
    <property type="entry name" value="Xaa-Arg_dipeptidase"/>
</dbReference>
<proteinExistence type="inferred from homology"/>
<dbReference type="GO" id="GO:0005737">
    <property type="term" value="C:cytoplasm"/>
    <property type="evidence" value="ECO:0007669"/>
    <property type="project" value="TreeGrafter"/>
</dbReference>
<dbReference type="Pfam" id="PF01546">
    <property type="entry name" value="Peptidase_M20"/>
    <property type="match status" value="1"/>
</dbReference>
<dbReference type="SUPFAM" id="SSF55031">
    <property type="entry name" value="Bacterial exopeptidase dimerisation domain"/>
    <property type="match status" value="1"/>
</dbReference>
<dbReference type="PANTHER" id="PTHR30575:SF0">
    <property type="entry name" value="XAA-ARG DIPEPTIDASE"/>
    <property type="match status" value="1"/>
</dbReference>
<dbReference type="EMBL" id="QRZM01000001">
    <property type="protein sequence ID" value="RGV79198.1"/>
    <property type="molecule type" value="Genomic_DNA"/>
</dbReference>
<comment type="similarity">
    <text evidence="1">Belongs to the peptidase M20A family.</text>
</comment>
<protein>
    <recommendedName>
        <fullName evidence="1">Peptidase M20 domain-containing protein 2</fullName>
    </recommendedName>
</protein>
<reference evidence="2 3" key="1">
    <citation type="submission" date="2018-08" db="EMBL/GenBank/DDBJ databases">
        <title>A genome reference for cultivated species of the human gut microbiota.</title>
        <authorList>
            <person name="Zou Y."/>
            <person name="Xue W."/>
            <person name="Luo G."/>
        </authorList>
    </citation>
    <scope>NUCLEOTIDE SEQUENCE [LARGE SCALE GENOMIC DNA]</scope>
    <source>
        <strain evidence="2 3">AF14-18</strain>
    </source>
</reference>
<name>A0A412ZG03_9FIRM</name>
<dbReference type="InterPro" id="IPR002933">
    <property type="entry name" value="Peptidase_M20"/>
</dbReference>
<dbReference type="RefSeq" id="WP_002565314.1">
    <property type="nucleotide sequence ID" value="NZ_CABKUK010000002.1"/>
</dbReference>
<evidence type="ECO:0000313" key="2">
    <source>
        <dbReference type="EMBL" id="RGV79198.1"/>
    </source>
</evidence>
<dbReference type="InterPro" id="IPR017439">
    <property type="entry name" value="Amidohydrolase"/>
</dbReference>
<sequence>MNDYIQLWYDEYETEARTLMHDIWEHPEFAMEEYYTAGRLAGFMKEQGFETRTFNAKEPQSQSAPHNTVYAKWGSGKPVIGILGELDSLKGLGQENVPYYSPVPGCGHGCGHNLIAGCGAAAASSLKFAAEREELSGTIIYVGCPAEETLDGKVWLAKWGYFDDMDVCLMWHPGGHELKFAGYTNMALTSILFEYFGKTAHGVRAWNGRSALDACELMNIGVNYLREHMTPECSIHYVYEDGGDMPNVVPEHASVFYYIRSRDEENRELVERVKAVAQGAAIMTETKLKMTLRTYCRGNFPAIALNRYVYEEVKKIPPLTYSGEDYEFARKLHRNFFEEEPPEEPDALIPVKTSPVKDWDSIPFFRGTSDVGDVSHILPTIQLSGLGEVAGTRAHHWTVTAAAGTAIGEKAAVYTSKIISQSALDILKNPGLVEGFWKDFTESRNARKMPPYEKCSFRI</sequence>
<dbReference type="AlphaFoldDB" id="A0A412ZG03"/>
<dbReference type="NCBIfam" id="TIGR01891">
    <property type="entry name" value="amidohydrolases"/>
    <property type="match status" value="1"/>
</dbReference>
<evidence type="ECO:0000313" key="3">
    <source>
        <dbReference type="Proteomes" id="UP000284543"/>
    </source>
</evidence>
<dbReference type="KEGG" id="cbol:CGC65_06990"/>
<dbReference type="SUPFAM" id="SSF53187">
    <property type="entry name" value="Zn-dependent exopeptidases"/>
    <property type="match status" value="1"/>
</dbReference>
<keyword evidence="2" id="KW-0378">Hydrolase</keyword>
<dbReference type="InterPro" id="IPR036264">
    <property type="entry name" value="Bact_exopeptidase_dim_dom"/>
</dbReference>
<dbReference type="InterPro" id="IPR052030">
    <property type="entry name" value="Peptidase_M20/M20A_hydrolases"/>
</dbReference>
<dbReference type="PIRSF" id="PIRSF037226">
    <property type="entry name" value="Amidohydrolase_ACY1L2_prd"/>
    <property type="match status" value="1"/>
</dbReference>
<organism evidence="2 3">
    <name type="scientific">Enterocloster bolteae</name>
    <dbReference type="NCBI Taxonomy" id="208479"/>
    <lineage>
        <taxon>Bacteria</taxon>
        <taxon>Bacillati</taxon>
        <taxon>Bacillota</taxon>
        <taxon>Clostridia</taxon>
        <taxon>Lachnospirales</taxon>
        <taxon>Lachnospiraceae</taxon>
        <taxon>Enterocloster</taxon>
    </lineage>
</organism>
<dbReference type="PANTHER" id="PTHR30575">
    <property type="entry name" value="PEPTIDASE M20"/>
    <property type="match status" value="1"/>
</dbReference>
<evidence type="ECO:0000256" key="1">
    <source>
        <dbReference type="PIRNR" id="PIRNR037226"/>
    </source>
</evidence>
<gene>
    <name evidence="2" type="ORF">DWW02_05615</name>
</gene>
<dbReference type="GO" id="GO:0046657">
    <property type="term" value="P:folic acid catabolic process"/>
    <property type="evidence" value="ECO:0007669"/>
    <property type="project" value="TreeGrafter"/>
</dbReference>
<dbReference type="Gene3D" id="3.30.70.360">
    <property type="match status" value="1"/>
</dbReference>
<dbReference type="Gene3D" id="3.40.630.10">
    <property type="entry name" value="Zn peptidases"/>
    <property type="match status" value="2"/>
</dbReference>
<accession>A0A412ZG03</accession>
<dbReference type="GO" id="GO:0016805">
    <property type="term" value="F:dipeptidase activity"/>
    <property type="evidence" value="ECO:0007669"/>
    <property type="project" value="InterPro"/>
</dbReference>
<comment type="caution">
    <text evidence="2">The sequence shown here is derived from an EMBL/GenBank/DDBJ whole genome shotgun (WGS) entry which is preliminary data.</text>
</comment>
<dbReference type="GO" id="GO:0071713">
    <property type="term" value="F:para-aminobenzoyl-glutamate hydrolase activity"/>
    <property type="evidence" value="ECO:0007669"/>
    <property type="project" value="TreeGrafter"/>
</dbReference>
<dbReference type="Proteomes" id="UP000284543">
    <property type="component" value="Unassembled WGS sequence"/>
</dbReference>